<protein>
    <submittedName>
        <fullName evidence="2">DUF389 domain-containing protein</fullName>
    </submittedName>
</protein>
<organism evidence="2 3">
    <name type="scientific">Methanobacterium subterraneum</name>
    <dbReference type="NCBI Taxonomy" id="59277"/>
    <lineage>
        <taxon>Archaea</taxon>
        <taxon>Methanobacteriati</taxon>
        <taxon>Methanobacteriota</taxon>
        <taxon>Methanomada group</taxon>
        <taxon>Methanobacteria</taxon>
        <taxon>Methanobacteriales</taxon>
        <taxon>Methanobacteriaceae</taxon>
        <taxon>Methanobacterium</taxon>
    </lineage>
</organism>
<dbReference type="Proteomes" id="UP000232631">
    <property type="component" value="Chromosome"/>
</dbReference>
<sequence>MWESIGTLLHGDPVDKAEVKRMRDLVLFEGRERNKKIVKFFFLLILSSGIATYGLLGDSVAVVIGAMIITPLMLPIMGLAFSISAGDSSSMKHSLLLSIGGIITAIAVGFFLTLPLSHFYQPESIEQVMVRTAPRLLDLLAALVTGFAGAFAMSRHDVSDTLPGVAIAISLVPPLANVGILLASSNYSLAMGSMLLFMTNYFAIIITGAVLFGVMGFSKISILEQSLSVKRKGIALALVMVLLISVPLGFTGYNISIDHGITKTVNDASNVWLVDSGYEVISTEITSDKNVLLRVIGDGELPALERLEEMVKGKIYGRSIKVEVVHSSTYHLNHK</sequence>
<gene>
    <name evidence="2" type="ORF">BK009_01410</name>
</gene>
<dbReference type="PANTHER" id="PTHR20992:SF9">
    <property type="entry name" value="AT15442P-RELATED"/>
    <property type="match status" value="1"/>
</dbReference>
<feature type="transmembrane region" description="Helical" evidence="1">
    <location>
        <begin position="201"/>
        <end position="222"/>
    </location>
</feature>
<keyword evidence="3" id="KW-1185">Reference proteome</keyword>
<feature type="transmembrane region" description="Helical" evidence="1">
    <location>
        <begin position="234"/>
        <end position="253"/>
    </location>
</feature>
<dbReference type="PANTHER" id="PTHR20992">
    <property type="entry name" value="AT15442P-RELATED"/>
    <property type="match status" value="1"/>
</dbReference>
<accession>A0A2H4VN27</accession>
<keyword evidence="1" id="KW-0812">Transmembrane</keyword>
<feature type="transmembrane region" description="Helical" evidence="1">
    <location>
        <begin position="165"/>
        <end position="189"/>
    </location>
</feature>
<dbReference type="Pfam" id="PF04087">
    <property type="entry name" value="DUF389"/>
    <property type="match status" value="1"/>
</dbReference>
<feature type="transmembrane region" description="Helical" evidence="1">
    <location>
        <begin position="95"/>
        <end position="116"/>
    </location>
</feature>
<dbReference type="InterPro" id="IPR005240">
    <property type="entry name" value="DUF389"/>
</dbReference>
<dbReference type="KEGG" id="msub:BK009_01410"/>
<name>A0A2H4VN27_9EURY</name>
<proteinExistence type="predicted"/>
<reference evidence="2 3" key="1">
    <citation type="submission" date="2016-10" db="EMBL/GenBank/DDBJ databases">
        <title>Comparative genomics between deep and shallow subseafloor isolates.</title>
        <authorList>
            <person name="Ishii S."/>
            <person name="Miller J.R."/>
            <person name="Sutton G."/>
            <person name="Suzuki S."/>
            <person name="Methe B."/>
            <person name="Inagaki F."/>
            <person name="Imachi H."/>
        </authorList>
    </citation>
    <scope>NUCLEOTIDE SEQUENCE [LARGE SCALE GENOMIC DNA]</scope>
    <source>
        <strain evidence="2 3">A8p</strain>
    </source>
</reference>
<dbReference type="RefSeq" id="WP_100908819.1">
    <property type="nucleotide sequence ID" value="NZ_CP017768.1"/>
</dbReference>
<keyword evidence="1" id="KW-0472">Membrane</keyword>
<feature type="transmembrane region" description="Helical" evidence="1">
    <location>
        <begin position="37"/>
        <end position="56"/>
    </location>
</feature>
<dbReference type="EMBL" id="CP017768">
    <property type="protein sequence ID" value="AUB59456.1"/>
    <property type="molecule type" value="Genomic_DNA"/>
</dbReference>
<evidence type="ECO:0000313" key="2">
    <source>
        <dbReference type="EMBL" id="AUB59456.1"/>
    </source>
</evidence>
<evidence type="ECO:0000313" key="3">
    <source>
        <dbReference type="Proteomes" id="UP000232631"/>
    </source>
</evidence>
<feature type="transmembrane region" description="Helical" evidence="1">
    <location>
        <begin position="136"/>
        <end position="153"/>
    </location>
</feature>
<dbReference type="GeneID" id="35125098"/>
<keyword evidence="1" id="KW-1133">Transmembrane helix</keyword>
<evidence type="ECO:0000256" key="1">
    <source>
        <dbReference type="SAM" id="Phobius"/>
    </source>
</evidence>
<dbReference type="AlphaFoldDB" id="A0A2H4VN27"/>
<feature type="transmembrane region" description="Helical" evidence="1">
    <location>
        <begin position="62"/>
        <end position="83"/>
    </location>
</feature>